<dbReference type="Proteomes" id="UP000663088">
    <property type="component" value="Chromosome"/>
</dbReference>
<dbReference type="RefSeq" id="WP_206845042.1">
    <property type="nucleotide sequence ID" value="NZ_CP065956.1"/>
</dbReference>
<keyword evidence="2" id="KW-1185">Reference proteome</keyword>
<dbReference type="EMBL" id="CP065956">
    <property type="protein sequence ID" value="QSR86255.1"/>
    <property type="molecule type" value="Genomic_DNA"/>
</dbReference>
<sequence>MFPSCCFNTQEALYEACGPGISKSYFLIPALHLALQDGFKLCLACEEPLDSD</sequence>
<proteinExistence type="predicted"/>
<gene>
    <name evidence="1" type="ORF">EM20IM_07050</name>
</gene>
<reference evidence="1 2" key="1">
    <citation type="submission" date="2020-12" db="EMBL/GenBank/DDBJ databases">
        <authorList>
            <person name="Awala S.I."/>
            <person name="Gwak J.-H."/>
            <person name="Kim S.-J."/>
            <person name="Rhee S.-K."/>
        </authorList>
    </citation>
    <scope>NUCLEOTIDE SEQUENCE [LARGE SCALE GENOMIC DNA]</scope>
    <source>
        <strain evidence="1 2">IT5</strain>
    </source>
</reference>
<evidence type="ECO:0000313" key="2">
    <source>
        <dbReference type="Proteomes" id="UP000663088"/>
    </source>
</evidence>
<organism evidence="1 2">
    <name type="scientific">Candidatus Methylacidiphilum infernorum</name>
    <dbReference type="NCBI Taxonomy" id="511746"/>
    <lineage>
        <taxon>Bacteria</taxon>
        <taxon>Pseudomonadati</taxon>
        <taxon>Verrucomicrobiota</taxon>
        <taxon>Methylacidiphilae</taxon>
        <taxon>Methylacidiphilales</taxon>
        <taxon>Methylacidiphilaceae</taxon>
        <taxon>Methylacidiphilum (ex Ratnadevi et al. 2023)</taxon>
    </lineage>
</organism>
<name>A0ABX7PTF2_9BACT</name>
<evidence type="ECO:0000313" key="1">
    <source>
        <dbReference type="EMBL" id="QSR86255.1"/>
    </source>
</evidence>
<protein>
    <submittedName>
        <fullName evidence="1">Uncharacterized protein</fullName>
    </submittedName>
</protein>
<accession>A0ABX7PTF2</accession>